<keyword evidence="5" id="KW-0997">Cell inner membrane</keyword>
<evidence type="ECO:0000256" key="10">
    <source>
        <dbReference type="SAM" id="SignalP"/>
    </source>
</evidence>
<keyword evidence="6" id="KW-0812">Transmembrane</keyword>
<evidence type="ECO:0000256" key="7">
    <source>
        <dbReference type="ARBA" id="ARBA00022927"/>
    </source>
</evidence>
<keyword evidence="8" id="KW-1133">Transmembrane helix</keyword>
<sequence>MKPILLKMLAAGVLLFANQAARAQQQSSPAEPVYVVVDKMPRFKSADSTSVSMLDYLSRTTRYPVGALRDGATGRVYVSFVVNKNGAVEQVKVVKKGHVELNKEALRVVSEMPRWEVPAQKDGQPVSTAFTVPITFNMRIATPADMQAMQNQRQAAVLKQFADARTVLSSPVAANETAAVFLADPLGAVHYLSQQVQYPPQARRAQQQGVVLVDFVIGSDGKVTDARVAKGISPALDSEALRVVSAMPPWQPATREGQPVALPMAAVPVAFKLK</sequence>
<evidence type="ECO:0000256" key="6">
    <source>
        <dbReference type="ARBA" id="ARBA00022692"/>
    </source>
</evidence>
<dbReference type="NCBIfam" id="TIGR01352">
    <property type="entry name" value="tonB_Cterm"/>
    <property type="match status" value="2"/>
</dbReference>
<keyword evidence="13" id="KW-1185">Reference proteome</keyword>
<dbReference type="SUPFAM" id="SSF74653">
    <property type="entry name" value="TolA/TonB C-terminal domain"/>
    <property type="match status" value="2"/>
</dbReference>
<evidence type="ECO:0000313" key="13">
    <source>
        <dbReference type="Proteomes" id="UP001501469"/>
    </source>
</evidence>
<dbReference type="InterPro" id="IPR037682">
    <property type="entry name" value="TonB_C"/>
</dbReference>
<comment type="caution">
    <text evidence="12">The sequence shown here is derived from an EMBL/GenBank/DDBJ whole genome shotgun (WGS) entry which is preliminary data.</text>
</comment>
<evidence type="ECO:0000256" key="2">
    <source>
        <dbReference type="ARBA" id="ARBA00006555"/>
    </source>
</evidence>
<gene>
    <name evidence="12" type="ORF">GCM10022409_23380</name>
</gene>
<evidence type="ECO:0000256" key="9">
    <source>
        <dbReference type="ARBA" id="ARBA00023136"/>
    </source>
</evidence>
<name>A0ABP7U8C9_9BACT</name>
<dbReference type="InterPro" id="IPR051045">
    <property type="entry name" value="TonB-dependent_transducer"/>
</dbReference>
<dbReference type="InterPro" id="IPR006260">
    <property type="entry name" value="TonB/TolA_C"/>
</dbReference>
<dbReference type="Pfam" id="PF03544">
    <property type="entry name" value="TonB_C"/>
    <property type="match status" value="2"/>
</dbReference>
<reference evidence="13" key="1">
    <citation type="journal article" date="2019" name="Int. J. Syst. Evol. Microbiol.">
        <title>The Global Catalogue of Microorganisms (GCM) 10K type strain sequencing project: providing services to taxonomists for standard genome sequencing and annotation.</title>
        <authorList>
            <consortium name="The Broad Institute Genomics Platform"/>
            <consortium name="The Broad Institute Genome Sequencing Center for Infectious Disease"/>
            <person name="Wu L."/>
            <person name="Ma J."/>
        </authorList>
    </citation>
    <scope>NUCLEOTIDE SEQUENCE [LARGE SCALE GENOMIC DNA]</scope>
    <source>
        <strain evidence="13">JCM 17225</strain>
    </source>
</reference>
<keyword evidence="3" id="KW-0813">Transport</keyword>
<dbReference type="Gene3D" id="3.30.1150.10">
    <property type="match status" value="2"/>
</dbReference>
<dbReference type="PROSITE" id="PS52015">
    <property type="entry name" value="TONB_CTD"/>
    <property type="match status" value="2"/>
</dbReference>
<dbReference type="RefSeq" id="WP_345054472.1">
    <property type="nucleotide sequence ID" value="NZ_BAABDK010000017.1"/>
</dbReference>
<evidence type="ECO:0000259" key="11">
    <source>
        <dbReference type="PROSITE" id="PS52015"/>
    </source>
</evidence>
<evidence type="ECO:0000256" key="3">
    <source>
        <dbReference type="ARBA" id="ARBA00022448"/>
    </source>
</evidence>
<evidence type="ECO:0000256" key="8">
    <source>
        <dbReference type="ARBA" id="ARBA00022989"/>
    </source>
</evidence>
<accession>A0ABP7U8C9</accession>
<keyword evidence="10" id="KW-0732">Signal</keyword>
<evidence type="ECO:0000256" key="5">
    <source>
        <dbReference type="ARBA" id="ARBA00022519"/>
    </source>
</evidence>
<evidence type="ECO:0000313" key="12">
    <source>
        <dbReference type="EMBL" id="GAA4037596.1"/>
    </source>
</evidence>
<evidence type="ECO:0000256" key="4">
    <source>
        <dbReference type="ARBA" id="ARBA00022475"/>
    </source>
</evidence>
<protein>
    <recommendedName>
        <fullName evidence="11">TonB C-terminal domain-containing protein</fullName>
    </recommendedName>
</protein>
<organism evidence="12 13">
    <name type="scientific">Hymenobacter glaciei</name>
    <dbReference type="NCBI Taxonomy" id="877209"/>
    <lineage>
        <taxon>Bacteria</taxon>
        <taxon>Pseudomonadati</taxon>
        <taxon>Bacteroidota</taxon>
        <taxon>Cytophagia</taxon>
        <taxon>Cytophagales</taxon>
        <taxon>Hymenobacteraceae</taxon>
        <taxon>Hymenobacter</taxon>
    </lineage>
</organism>
<keyword evidence="9" id="KW-0472">Membrane</keyword>
<keyword evidence="4" id="KW-1003">Cell membrane</keyword>
<feature type="chain" id="PRO_5046691087" description="TonB C-terminal domain-containing protein" evidence="10">
    <location>
        <begin position="24"/>
        <end position="274"/>
    </location>
</feature>
<dbReference type="PANTHER" id="PTHR33446">
    <property type="entry name" value="PROTEIN TONB-RELATED"/>
    <property type="match status" value="1"/>
</dbReference>
<feature type="domain" description="TonB C-terminal" evidence="11">
    <location>
        <begin position="183"/>
        <end position="274"/>
    </location>
</feature>
<keyword evidence="7" id="KW-0653">Protein transport</keyword>
<dbReference type="Proteomes" id="UP001501469">
    <property type="component" value="Unassembled WGS sequence"/>
</dbReference>
<comment type="subcellular location">
    <subcellularLocation>
        <location evidence="1">Cell inner membrane</location>
        <topology evidence="1">Single-pass membrane protein</topology>
        <orientation evidence="1">Periplasmic side</orientation>
    </subcellularLocation>
</comment>
<evidence type="ECO:0000256" key="1">
    <source>
        <dbReference type="ARBA" id="ARBA00004383"/>
    </source>
</evidence>
<feature type="domain" description="TonB C-terminal" evidence="11">
    <location>
        <begin position="48"/>
        <end position="145"/>
    </location>
</feature>
<dbReference type="PANTHER" id="PTHR33446:SF2">
    <property type="entry name" value="PROTEIN TONB"/>
    <property type="match status" value="1"/>
</dbReference>
<comment type="similarity">
    <text evidence="2">Belongs to the TonB family.</text>
</comment>
<dbReference type="EMBL" id="BAABDK010000017">
    <property type="protein sequence ID" value="GAA4037596.1"/>
    <property type="molecule type" value="Genomic_DNA"/>
</dbReference>
<proteinExistence type="inferred from homology"/>
<feature type="signal peptide" evidence="10">
    <location>
        <begin position="1"/>
        <end position="23"/>
    </location>
</feature>